<evidence type="ECO:0000256" key="11">
    <source>
        <dbReference type="ARBA" id="ARBA00024801"/>
    </source>
</evidence>
<dbReference type="GO" id="GO:0006914">
    <property type="term" value="P:autophagy"/>
    <property type="evidence" value="ECO:0007669"/>
    <property type="project" value="UniProtKB-KW"/>
</dbReference>
<dbReference type="InterPro" id="IPR044738">
    <property type="entry name" value="Atg22"/>
</dbReference>
<feature type="compositionally biased region" description="Basic and acidic residues" evidence="13">
    <location>
        <begin position="573"/>
        <end position="583"/>
    </location>
</feature>
<proteinExistence type="inferred from homology"/>
<evidence type="ECO:0000256" key="5">
    <source>
        <dbReference type="ARBA" id="ARBA00022692"/>
    </source>
</evidence>
<feature type="transmembrane region" description="Helical" evidence="12">
    <location>
        <begin position="400"/>
        <end position="419"/>
    </location>
</feature>
<evidence type="ECO:0000256" key="6">
    <source>
        <dbReference type="ARBA" id="ARBA00022970"/>
    </source>
</evidence>
<dbReference type="STRING" id="1047168.A0A0F4GJU9"/>
<comment type="function">
    <text evidence="11 12">Vacuolar effluxer which mediate the efflux of amino acids resulting from autophagic degradation. The release of autophagic amino acids allows the maintenance of protein synthesis and viability during nitrogen starvation.</text>
</comment>
<dbReference type="EMBL" id="LAFY01000461">
    <property type="protein sequence ID" value="KJX97704.1"/>
    <property type="molecule type" value="Genomic_DNA"/>
</dbReference>
<feature type="transmembrane region" description="Helical" evidence="12">
    <location>
        <begin position="268"/>
        <end position="288"/>
    </location>
</feature>
<feature type="compositionally biased region" description="Gly residues" evidence="13">
    <location>
        <begin position="585"/>
        <end position="595"/>
    </location>
</feature>
<dbReference type="CDD" id="cd17483">
    <property type="entry name" value="MFS_Atg22_like"/>
    <property type="match status" value="1"/>
</dbReference>
<evidence type="ECO:0000256" key="4">
    <source>
        <dbReference type="ARBA" id="ARBA00022554"/>
    </source>
</evidence>
<dbReference type="InterPro" id="IPR036259">
    <property type="entry name" value="MFS_trans_sf"/>
</dbReference>
<dbReference type="AlphaFoldDB" id="A0A0F4GJU9"/>
<feature type="transmembrane region" description="Helical" evidence="12">
    <location>
        <begin position="469"/>
        <end position="491"/>
    </location>
</feature>
<evidence type="ECO:0000256" key="13">
    <source>
        <dbReference type="SAM" id="MobiDB-lite"/>
    </source>
</evidence>
<feature type="transmembrane region" description="Helical" evidence="12">
    <location>
        <begin position="366"/>
        <end position="388"/>
    </location>
</feature>
<evidence type="ECO:0000313" key="15">
    <source>
        <dbReference type="Proteomes" id="UP000033647"/>
    </source>
</evidence>
<evidence type="ECO:0000256" key="7">
    <source>
        <dbReference type="ARBA" id="ARBA00022989"/>
    </source>
</evidence>
<dbReference type="InterPro" id="IPR024671">
    <property type="entry name" value="Atg22-like"/>
</dbReference>
<feature type="transmembrane region" description="Helical" evidence="12">
    <location>
        <begin position="340"/>
        <end position="359"/>
    </location>
</feature>
<protein>
    <recommendedName>
        <fullName evidence="12">Autophagy-related protein</fullName>
    </recommendedName>
</protein>
<keyword evidence="3 12" id="KW-0813">Transport</keyword>
<dbReference type="Pfam" id="PF11700">
    <property type="entry name" value="ATG22"/>
    <property type="match status" value="1"/>
</dbReference>
<keyword evidence="8 12" id="KW-0072">Autophagy</keyword>
<comment type="subcellular location">
    <subcellularLocation>
        <location evidence="1 12">Vacuole membrane</location>
        <topology evidence="1 12">Multi-pass membrane protein</topology>
    </subcellularLocation>
</comment>
<keyword evidence="9 12" id="KW-0472">Membrane</keyword>
<comment type="similarity">
    <text evidence="2 12">Belongs to the ATG22 family.</text>
</comment>
<keyword evidence="7 12" id="KW-1133">Transmembrane helix</keyword>
<keyword evidence="5 12" id="KW-0812">Transmembrane</keyword>
<feature type="region of interest" description="Disordered" evidence="13">
    <location>
        <begin position="572"/>
        <end position="601"/>
    </location>
</feature>
<feature type="transmembrane region" description="Helical" evidence="12">
    <location>
        <begin position="205"/>
        <end position="227"/>
    </location>
</feature>
<evidence type="ECO:0000256" key="8">
    <source>
        <dbReference type="ARBA" id="ARBA00023006"/>
    </source>
</evidence>
<comment type="caution">
    <text evidence="14">The sequence shown here is derived from an EMBL/GenBank/DDBJ whole genome shotgun (WGS) entry which is preliminary data.</text>
</comment>
<feature type="transmembrane region" description="Helical" evidence="12">
    <location>
        <begin position="532"/>
        <end position="551"/>
    </location>
</feature>
<dbReference type="Proteomes" id="UP000033647">
    <property type="component" value="Unassembled WGS sequence"/>
</dbReference>
<evidence type="ECO:0000256" key="10">
    <source>
        <dbReference type="ARBA" id="ARBA00023180"/>
    </source>
</evidence>
<dbReference type="SUPFAM" id="SSF103473">
    <property type="entry name" value="MFS general substrate transporter"/>
    <property type="match status" value="1"/>
</dbReference>
<keyword evidence="10" id="KW-0325">Glycoprotein</keyword>
<name>A0A0F4GJU9_9PEZI</name>
<evidence type="ECO:0000256" key="1">
    <source>
        <dbReference type="ARBA" id="ARBA00004128"/>
    </source>
</evidence>
<feature type="transmembrane region" description="Helical" evidence="12">
    <location>
        <begin position="503"/>
        <end position="526"/>
    </location>
</feature>
<feature type="transmembrane region" description="Helical" evidence="12">
    <location>
        <begin position="147"/>
        <end position="167"/>
    </location>
</feature>
<evidence type="ECO:0000256" key="2">
    <source>
        <dbReference type="ARBA" id="ARBA00006978"/>
    </source>
</evidence>
<evidence type="ECO:0000256" key="12">
    <source>
        <dbReference type="RuleBase" id="RU363073"/>
    </source>
</evidence>
<sequence>MPTPADPDAYDIYEHASDDDDDDDDDGLNSNLDDDEPESGRGEARTPRFPGEDLTPTTERELKGWYFAGLAAEVYAVCGVGSFAPVTLEQLAREAGVLRSDGVTPCIVPKGSTPSARHIVRSLFTRADESNQCVVYPFGHMVSSSSFALYTFSAAVFVQALVLISFSPVADYGTYRKRLLLTFAFTGASATIAMLLIFPSIYYIGSLLTIIAVVCLGSVFVLLNSFLPLLASNHPTVTAKSRSLPSHPATSTSPALTLSTSISSRGVGLGYIAAVSVQILCILLLITLKRAAFTSESTPLRILLLLVGICWATMTLPAVLYLRNRPGPVLSIPHSRLPPFLQYLTFAWSSVYTTLLTALRLRQTILFLIAWFLLSDAIATVSGTAILFARTELHLSTIQVALLSITATVSGIAGAFAWPRISRSYALETKSTILACILLMEIIPLYGLLGFLAPIRSLGFLGLQQPWEIYPLGVVHGFVMGGLSSYCRAFYGEIIPPGSEAAFYALYAITDKGSSAVGPAIVGVIVDRVGSIRPAFGFLAVLILMPLPILWRIDVKRGKEEAVALSKLSGMRGGEERSVRLDEMGGSGAAEGLLGGRREGE</sequence>
<gene>
    <name evidence="14" type="ORF">TI39_contig469g00004</name>
</gene>
<accession>A0A0F4GJU9</accession>
<keyword evidence="6 12" id="KW-0029">Amino-acid transport</keyword>
<feature type="transmembrane region" description="Helical" evidence="12">
    <location>
        <begin position="431"/>
        <end position="449"/>
    </location>
</feature>
<evidence type="ECO:0000256" key="9">
    <source>
        <dbReference type="ARBA" id="ARBA00023136"/>
    </source>
</evidence>
<reference evidence="14 15" key="1">
    <citation type="submission" date="2015-03" db="EMBL/GenBank/DDBJ databases">
        <title>RNA-seq based gene annotation and comparative genomics of four Zymoseptoria species reveal species-specific pathogenicity related genes and transposable element activity.</title>
        <authorList>
            <person name="Grandaubert J."/>
            <person name="Bhattacharyya A."/>
            <person name="Stukenbrock E.H."/>
        </authorList>
    </citation>
    <scope>NUCLEOTIDE SEQUENCE [LARGE SCALE GENOMIC DNA]</scope>
    <source>
        <strain evidence="14 15">Zb18110</strain>
    </source>
</reference>
<dbReference type="InterPro" id="IPR050495">
    <property type="entry name" value="ATG22/LtaA_families"/>
</dbReference>
<feature type="region of interest" description="Disordered" evidence="13">
    <location>
        <begin position="1"/>
        <end position="56"/>
    </location>
</feature>
<dbReference type="GO" id="GO:0032974">
    <property type="term" value="P:amino acid transmembrane export from vacuole"/>
    <property type="evidence" value="ECO:0007669"/>
    <property type="project" value="InterPro"/>
</dbReference>
<dbReference type="Gene3D" id="1.20.1250.20">
    <property type="entry name" value="MFS general substrate transporter like domains"/>
    <property type="match status" value="1"/>
</dbReference>
<dbReference type="OrthoDB" id="192733at2759"/>
<dbReference type="PANTHER" id="PTHR23519:SF3">
    <property type="entry name" value="AUTOPHAGY-RELATED PROTEIN 22-2"/>
    <property type="match status" value="1"/>
</dbReference>
<dbReference type="GO" id="GO:0005774">
    <property type="term" value="C:vacuolar membrane"/>
    <property type="evidence" value="ECO:0007669"/>
    <property type="project" value="UniProtKB-SubCell"/>
</dbReference>
<evidence type="ECO:0000256" key="3">
    <source>
        <dbReference type="ARBA" id="ARBA00022448"/>
    </source>
</evidence>
<feature type="transmembrane region" description="Helical" evidence="12">
    <location>
        <begin position="179"/>
        <end position="198"/>
    </location>
</feature>
<feature type="transmembrane region" description="Helical" evidence="12">
    <location>
        <begin position="300"/>
        <end position="320"/>
    </location>
</feature>
<feature type="compositionally biased region" description="Acidic residues" evidence="13">
    <location>
        <begin position="17"/>
        <end position="37"/>
    </location>
</feature>
<evidence type="ECO:0000313" key="14">
    <source>
        <dbReference type="EMBL" id="KJX97704.1"/>
    </source>
</evidence>
<organism evidence="14 15">
    <name type="scientific">Zymoseptoria brevis</name>
    <dbReference type="NCBI Taxonomy" id="1047168"/>
    <lineage>
        <taxon>Eukaryota</taxon>
        <taxon>Fungi</taxon>
        <taxon>Dikarya</taxon>
        <taxon>Ascomycota</taxon>
        <taxon>Pezizomycotina</taxon>
        <taxon>Dothideomycetes</taxon>
        <taxon>Dothideomycetidae</taxon>
        <taxon>Mycosphaerellales</taxon>
        <taxon>Mycosphaerellaceae</taxon>
        <taxon>Zymoseptoria</taxon>
    </lineage>
</organism>
<dbReference type="PANTHER" id="PTHR23519">
    <property type="entry name" value="AUTOPHAGY-RELATED PROTEIN 22"/>
    <property type="match status" value="1"/>
</dbReference>
<keyword evidence="4 12" id="KW-0926">Vacuole</keyword>
<keyword evidence="15" id="KW-1185">Reference proteome</keyword>